<evidence type="ECO:0000313" key="2">
    <source>
        <dbReference type="Proteomes" id="UP000248021"/>
    </source>
</evidence>
<dbReference type="Gene3D" id="3.20.20.140">
    <property type="entry name" value="Metal-dependent hydrolases"/>
    <property type="match status" value="1"/>
</dbReference>
<accession>A0A2V3TXW4</accession>
<dbReference type="AlphaFoldDB" id="A0A2V3TXW4"/>
<dbReference type="Pfam" id="PF01244">
    <property type="entry name" value="Peptidase_M19"/>
    <property type="match status" value="1"/>
</dbReference>
<organism evidence="1 2">
    <name type="scientific">Chelatococcus asaccharovorans</name>
    <dbReference type="NCBI Taxonomy" id="28210"/>
    <lineage>
        <taxon>Bacteria</taxon>
        <taxon>Pseudomonadati</taxon>
        <taxon>Pseudomonadota</taxon>
        <taxon>Alphaproteobacteria</taxon>
        <taxon>Hyphomicrobiales</taxon>
        <taxon>Chelatococcaceae</taxon>
        <taxon>Chelatococcus</taxon>
    </lineage>
</organism>
<name>A0A2V3TXW4_9HYPH</name>
<proteinExistence type="predicted"/>
<protein>
    <submittedName>
        <fullName evidence="1">Membrane dipeptidase</fullName>
    </submittedName>
</protein>
<dbReference type="PROSITE" id="PS51365">
    <property type="entry name" value="RENAL_DIPEPTIDASE_2"/>
    <property type="match status" value="1"/>
</dbReference>
<dbReference type="InterPro" id="IPR008257">
    <property type="entry name" value="Pept_M19"/>
</dbReference>
<sequence length="336" mass="36357">MTHAPNAKPLIIDGLNCAAVTREQMQRTLDGGVSAINLTATRPQAGLHDALLQLEELRKTVAAMPDLATIVTSVAEIEAAHAAGLVGIIIGSQNSLMVEGDVALLGTFKRLGMRIMQPTYNERNAFGYGASFVNDGDRGMTESGRAWLAAMEANGIIVDLSHSGLKTSADFIAAAKRPLVFSHANAYALHPSPRNKTDALIRAVADKGGLTGAVAWPPLLRFDRMPTVEDVVDHFMHLIKVAGVEHVGFGGDIPEGFPPNPEGWAKMWGQHGIYPNVTGPMGDWYTYENRATDGINTMSKVSAMFDRLKARGVPESDVDKIMSKNWLRIMRDVWGE</sequence>
<reference evidence="1 2" key="1">
    <citation type="submission" date="2018-05" db="EMBL/GenBank/DDBJ databases">
        <title>Genomic Encyclopedia of Type Strains, Phase IV (KMG-IV): sequencing the most valuable type-strain genomes for metagenomic binning, comparative biology and taxonomic classification.</title>
        <authorList>
            <person name="Goeker M."/>
        </authorList>
    </citation>
    <scope>NUCLEOTIDE SEQUENCE [LARGE SCALE GENOMIC DNA]</scope>
    <source>
        <strain evidence="1 2">DSM 6462</strain>
    </source>
</reference>
<dbReference type="GO" id="GO:0070573">
    <property type="term" value="F:metallodipeptidase activity"/>
    <property type="evidence" value="ECO:0007669"/>
    <property type="project" value="InterPro"/>
</dbReference>
<gene>
    <name evidence="1" type="ORF">C7450_111161</name>
</gene>
<keyword evidence="2" id="KW-1185">Reference proteome</keyword>
<dbReference type="PANTHER" id="PTHR10443:SF12">
    <property type="entry name" value="DIPEPTIDASE"/>
    <property type="match status" value="1"/>
</dbReference>
<dbReference type="RefSeq" id="WP_170147413.1">
    <property type="nucleotide sequence ID" value="NZ_JAHBRY010000001.1"/>
</dbReference>
<dbReference type="EMBL" id="QJJK01000011">
    <property type="protein sequence ID" value="PXW54630.1"/>
    <property type="molecule type" value="Genomic_DNA"/>
</dbReference>
<dbReference type="Proteomes" id="UP000248021">
    <property type="component" value="Unassembled WGS sequence"/>
</dbReference>
<comment type="caution">
    <text evidence="1">The sequence shown here is derived from an EMBL/GenBank/DDBJ whole genome shotgun (WGS) entry which is preliminary data.</text>
</comment>
<dbReference type="GO" id="GO:0006508">
    <property type="term" value="P:proteolysis"/>
    <property type="evidence" value="ECO:0007669"/>
    <property type="project" value="InterPro"/>
</dbReference>
<dbReference type="PANTHER" id="PTHR10443">
    <property type="entry name" value="MICROSOMAL DIPEPTIDASE"/>
    <property type="match status" value="1"/>
</dbReference>
<dbReference type="InterPro" id="IPR032466">
    <property type="entry name" value="Metal_Hydrolase"/>
</dbReference>
<evidence type="ECO:0000313" key="1">
    <source>
        <dbReference type="EMBL" id="PXW54630.1"/>
    </source>
</evidence>
<dbReference type="SUPFAM" id="SSF51556">
    <property type="entry name" value="Metallo-dependent hydrolases"/>
    <property type="match status" value="1"/>
</dbReference>